<dbReference type="EMBL" id="BRXU01000005">
    <property type="protein sequence ID" value="GLC52178.1"/>
    <property type="molecule type" value="Genomic_DNA"/>
</dbReference>
<feature type="domain" description="Protein kinase" evidence="1">
    <location>
        <begin position="1"/>
        <end position="307"/>
    </location>
</feature>
<accession>A0A9W6BI18</accession>
<name>A0A9W6BI18_9CHLO</name>
<sequence>MALEAAISMSMAHPNVVVTYAYDTKLLVQAPSATVEPADGGVYNDIVNPGGHGTRTTPAAVAADAITAAKQPAAAAGCCDAIKLHIIQEYCNAGTVRVALEHGFTGCVLSDGTSGLLALHLALDVARGMQHIHSCRIVHGDLKPENILLTWQSAAAEQLSADRPIPQQQQCDLRGLNLYAKVADFGLSIAMPEDATHASNLFRGTPMYLAPEVANEGQLSFSADVWSFGLLLIELYFGCSMHSVHATCAAFANNQDRRDRPQTPLHTFLQDIVAVIPDRPYAELVSRCLSQEPRARPSFAELAASLLAMCSAKSSQ</sequence>
<protein>
    <recommendedName>
        <fullName evidence="1">Protein kinase domain-containing protein</fullName>
    </recommendedName>
</protein>
<evidence type="ECO:0000313" key="2">
    <source>
        <dbReference type="EMBL" id="GLC52178.1"/>
    </source>
</evidence>
<reference evidence="2 3" key="1">
    <citation type="journal article" date="2023" name="Commun. Biol.">
        <title>Reorganization of the ancestral sex-determining regions during the evolution of trioecy in Pleodorina starrii.</title>
        <authorList>
            <person name="Takahashi K."/>
            <person name="Suzuki S."/>
            <person name="Kawai-Toyooka H."/>
            <person name="Yamamoto K."/>
            <person name="Hamaji T."/>
            <person name="Ootsuki R."/>
            <person name="Yamaguchi H."/>
            <person name="Kawachi M."/>
            <person name="Higashiyama T."/>
            <person name="Nozaki H."/>
        </authorList>
    </citation>
    <scope>NUCLEOTIDE SEQUENCE [LARGE SCALE GENOMIC DNA]</scope>
    <source>
        <strain evidence="2 3">NIES-4479</strain>
    </source>
</reference>
<dbReference type="InterPro" id="IPR008271">
    <property type="entry name" value="Ser/Thr_kinase_AS"/>
</dbReference>
<dbReference type="SUPFAM" id="SSF56112">
    <property type="entry name" value="Protein kinase-like (PK-like)"/>
    <property type="match status" value="1"/>
</dbReference>
<dbReference type="PANTHER" id="PTHR44329">
    <property type="entry name" value="SERINE/THREONINE-PROTEIN KINASE TNNI3K-RELATED"/>
    <property type="match status" value="1"/>
</dbReference>
<dbReference type="Pfam" id="PF00069">
    <property type="entry name" value="Pkinase"/>
    <property type="match status" value="1"/>
</dbReference>
<dbReference type="AlphaFoldDB" id="A0A9W6BI18"/>
<dbReference type="Gene3D" id="1.10.510.10">
    <property type="entry name" value="Transferase(Phosphotransferase) domain 1"/>
    <property type="match status" value="1"/>
</dbReference>
<keyword evidence="3" id="KW-1185">Reference proteome</keyword>
<dbReference type="GO" id="GO:0005524">
    <property type="term" value="F:ATP binding"/>
    <property type="evidence" value="ECO:0007669"/>
    <property type="project" value="InterPro"/>
</dbReference>
<comment type="caution">
    <text evidence="2">The sequence shown here is derived from an EMBL/GenBank/DDBJ whole genome shotgun (WGS) entry which is preliminary data.</text>
</comment>
<dbReference type="InterPro" id="IPR000719">
    <property type="entry name" value="Prot_kinase_dom"/>
</dbReference>
<dbReference type="Proteomes" id="UP001165080">
    <property type="component" value="Unassembled WGS sequence"/>
</dbReference>
<dbReference type="SMART" id="SM00220">
    <property type="entry name" value="S_TKc"/>
    <property type="match status" value="1"/>
</dbReference>
<gene>
    <name evidence="2" type="primary">PLEST009575</name>
    <name evidence="2" type="ORF">PLESTB_000591900</name>
</gene>
<dbReference type="InterPro" id="IPR011009">
    <property type="entry name" value="Kinase-like_dom_sf"/>
</dbReference>
<proteinExistence type="predicted"/>
<dbReference type="PROSITE" id="PS50011">
    <property type="entry name" value="PROTEIN_KINASE_DOM"/>
    <property type="match status" value="1"/>
</dbReference>
<dbReference type="GO" id="GO:0004674">
    <property type="term" value="F:protein serine/threonine kinase activity"/>
    <property type="evidence" value="ECO:0007669"/>
    <property type="project" value="TreeGrafter"/>
</dbReference>
<dbReference type="PROSITE" id="PS00108">
    <property type="entry name" value="PROTEIN_KINASE_ST"/>
    <property type="match status" value="1"/>
</dbReference>
<dbReference type="InterPro" id="IPR051681">
    <property type="entry name" value="Ser/Thr_Kinases-Pseudokinases"/>
</dbReference>
<dbReference type="OrthoDB" id="549357at2759"/>
<evidence type="ECO:0000313" key="3">
    <source>
        <dbReference type="Proteomes" id="UP001165080"/>
    </source>
</evidence>
<organism evidence="2 3">
    <name type="scientific">Pleodorina starrii</name>
    <dbReference type="NCBI Taxonomy" id="330485"/>
    <lineage>
        <taxon>Eukaryota</taxon>
        <taxon>Viridiplantae</taxon>
        <taxon>Chlorophyta</taxon>
        <taxon>core chlorophytes</taxon>
        <taxon>Chlorophyceae</taxon>
        <taxon>CS clade</taxon>
        <taxon>Chlamydomonadales</taxon>
        <taxon>Volvocaceae</taxon>
        <taxon>Pleodorina</taxon>
    </lineage>
</organism>
<evidence type="ECO:0000259" key="1">
    <source>
        <dbReference type="PROSITE" id="PS50011"/>
    </source>
</evidence>